<accession>A0A9W6VDI3</accession>
<gene>
    <name evidence="1" type="ORF">Atai01_39770</name>
</gene>
<dbReference type="RefSeq" id="WP_285487769.1">
    <property type="nucleotide sequence ID" value="NZ_BSTI01000008.1"/>
</dbReference>
<sequence length="224" mass="24003">MSVTEGLLVRRLVLVCGPVSLASPGPFERVSARPAKAEIDPLLAAHPDVPLVVAGTDADLAAVVVRLLRKGKLASTPVGLVPAEASEVARLWGLPTDHDRALEVALSADPQPVPVARDDAGGVLVGKGTFGALKGMAYCDDTLALRGPARSIEVWPDRELGLAVQVRTGRFKRGETLTTRAFQLACEPARPTRDGVPYPRTVERWTWYRHTEDLQLIGASAQQH</sequence>
<keyword evidence="2" id="KW-1185">Reference proteome</keyword>
<protein>
    <recommendedName>
        <fullName evidence="3">DAGKc domain-containing protein</fullName>
    </recommendedName>
</protein>
<evidence type="ECO:0008006" key="3">
    <source>
        <dbReference type="Google" id="ProtNLM"/>
    </source>
</evidence>
<dbReference type="EMBL" id="BSTI01000008">
    <property type="protein sequence ID" value="GLY67358.1"/>
    <property type="molecule type" value="Genomic_DNA"/>
</dbReference>
<dbReference type="AlphaFoldDB" id="A0A9W6VDI3"/>
<comment type="caution">
    <text evidence="1">The sequence shown here is derived from an EMBL/GenBank/DDBJ whole genome shotgun (WGS) entry which is preliminary data.</text>
</comment>
<proteinExistence type="predicted"/>
<evidence type="ECO:0000313" key="1">
    <source>
        <dbReference type="EMBL" id="GLY67358.1"/>
    </source>
</evidence>
<name>A0A9W6VDI3_9PSEU</name>
<organism evidence="1 2">
    <name type="scientific">Amycolatopsis taiwanensis</name>
    <dbReference type="NCBI Taxonomy" id="342230"/>
    <lineage>
        <taxon>Bacteria</taxon>
        <taxon>Bacillati</taxon>
        <taxon>Actinomycetota</taxon>
        <taxon>Actinomycetes</taxon>
        <taxon>Pseudonocardiales</taxon>
        <taxon>Pseudonocardiaceae</taxon>
        <taxon>Amycolatopsis</taxon>
    </lineage>
</organism>
<reference evidence="1" key="1">
    <citation type="submission" date="2023-03" db="EMBL/GenBank/DDBJ databases">
        <title>Amycolatopsis taiwanensis NBRC 103393.</title>
        <authorList>
            <person name="Ichikawa N."/>
            <person name="Sato H."/>
            <person name="Tonouchi N."/>
        </authorList>
    </citation>
    <scope>NUCLEOTIDE SEQUENCE</scope>
    <source>
        <strain evidence="1">NBRC 103393</strain>
    </source>
</reference>
<evidence type="ECO:0000313" key="2">
    <source>
        <dbReference type="Proteomes" id="UP001165136"/>
    </source>
</evidence>
<dbReference type="Proteomes" id="UP001165136">
    <property type="component" value="Unassembled WGS sequence"/>
</dbReference>